<dbReference type="GO" id="GO:0046872">
    <property type="term" value="F:metal ion binding"/>
    <property type="evidence" value="ECO:0007669"/>
    <property type="project" value="UniProtKB-KW"/>
</dbReference>
<dbReference type="InterPro" id="IPR044861">
    <property type="entry name" value="IPNS-like_FE2OG_OXY"/>
</dbReference>
<dbReference type="PANTHER" id="PTHR10209">
    <property type="entry name" value="OXIDOREDUCTASE, 2OG-FE II OXYGENASE FAMILY PROTEIN"/>
    <property type="match status" value="1"/>
</dbReference>
<keyword evidence="8" id="KW-1185">Reference proteome</keyword>
<dbReference type="Pfam" id="PF03171">
    <property type="entry name" value="2OG-FeII_Oxy"/>
    <property type="match status" value="1"/>
</dbReference>
<dbReference type="PROSITE" id="PS51471">
    <property type="entry name" value="FE2OG_OXY"/>
    <property type="match status" value="1"/>
</dbReference>
<evidence type="ECO:0000256" key="1">
    <source>
        <dbReference type="ARBA" id="ARBA00008056"/>
    </source>
</evidence>
<organism evidence="7 8">
    <name type="scientific">Psophocarpus tetragonolobus</name>
    <name type="common">Winged bean</name>
    <name type="synonym">Dolichos tetragonolobus</name>
    <dbReference type="NCBI Taxonomy" id="3891"/>
    <lineage>
        <taxon>Eukaryota</taxon>
        <taxon>Viridiplantae</taxon>
        <taxon>Streptophyta</taxon>
        <taxon>Embryophyta</taxon>
        <taxon>Tracheophyta</taxon>
        <taxon>Spermatophyta</taxon>
        <taxon>Magnoliopsida</taxon>
        <taxon>eudicotyledons</taxon>
        <taxon>Gunneridae</taxon>
        <taxon>Pentapetalae</taxon>
        <taxon>rosids</taxon>
        <taxon>fabids</taxon>
        <taxon>Fabales</taxon>
        <taxon>Fabaceae</taxon>
        <taxon>Papilionoideae</taxon>
        <taxon>50 kb inversion clade</taxon>
        <taxon>NPAAA clade</taxon>
        <taxon>indigoferoid/millettioid clade</taxon>
        <taxon>Phaseoleae</taxon>
        <taxon>Psophocarpus</taxon>
    </lineage>
</organism>
<dbReference type="Gene3D" id="2.60.120.330">
    <property type="entry name" value="B-lactam Antibiotic, Isopenicillin N Synthase, Chain"/>
    <property type="match status" value="1"/>
</dbReference>
<reference evidence="7 8" key="1">
    <citation type="submission" date="2024-01" db="EMBL/GenBank/DDBJ databases">
        <title>The genomes of 5 underutilized Papilionoideae crops provide insights into root nodulation and disease resistanc.</title>
        <authorList>
            <person name="Jiang F."/>
        </authorList>
    </citation>
    <scope>NUCLEOTIDE SEQUENCE [LARGE SCALE GENOMIC DNA]</scope>
    <source>
        <strain evidence="7">DUOXIRENSHENG_FW03</strain>
        <tissue evidence="7">Leaves</tissue>
    </source>
</reference>
<dbReference type="PANTHER" id="PTHR10209:SF590">
    <property type="entry name" value="2-OXOGLUTARATE (2OG) AND FE(II)-DEPENDENT OXYGENASE SUPERFAMILY PROTEIN"/>
    <property type="match status" value="1"/>
</dbReference>
<dbReference type="Pfam" id="PF14226">
    <property type="entry name" value="DIOX_N"/>
    <property type="match status" value="1"/>
</dbReference>
<dbReference type="InterPro" id="IPR026992">
    <property type="entry name" value="DIOX_N"/>
</dbReference>
<evidence type="ECO:0000256" key="5">
    <source>
        <dbReference type="RuleBase" id="RU003682"/>
    </source>
</evidence>
<gene>
    <name evidence="7" type="ORF">VNO78_07912</name>
</gene>
<name>A0AAN9SX07_PSOTE</name>
<protein>
    <recommendedName>
        <fullName evidence="6">Fe2OG dioxygenase domain-containing protein</fullName>
    </recommendedName>
</protein>
<dbReference type="EMBL" id="JAYMYS010000002">
    <property type="protein sequence ID" value="KAK7406289.1"/>
    <property type="molecule type" value="Genomic_DNA"/>
</dbReference>
<evidence type="ECO:0000313" key="8">
    <source>
        <dbReference type="Proteomes" id="UP001386955"/>
    </source>
</evidence>
<feature type="domain" description="Fe2OG dioxygenase" evidence="6">
    <location>
        <begin position="164"/>
        <end position="266"/>
    </location>
</feature>
<accession>A0AAN9SX07</accession>
<keyword evidence="4 5" id="KW-0408">Iron</keyword>
<dbReference type="GO" id="GO:0051213">
    <property type="term" value="F:dioxygenase activity"/>
    <property type="evidence" value="ECO:0007669"/>
    <property type="project" value="UniProtKB-ARBA"/>
</dbReference>
<dbReference type="AlphaFoldDB" id="A0AAN9SX07"/>
<comment type="caution">
    <text evidence="7">The sequence shown here is derived from an EMBL/GenBank/DDBJ whole genome shotgun (WGS) entry which is preliminary data.</text>
</comment>
<sequence length="305" mass="34855">MERRKEILTTLNLPIIDLSSPHRLSTALSIRQACTEYGFFYLVNHGLENDLVNAFHQTKKFFSLPLQEKMKLLRNENRGYSPLDPTLVSKGDSKEFYYIGPLADLTSANLNQWPSEEVLKNWRPSMESLYWKLFGVGKKLLSLIAHSLNMDEDFFEKIGAIDKPSAFLRLLHYPGEMGPHEEICSAHSDFGTLTLLLTDGVPGLQICRDKSKEAQVWEDVSCMEGAFIVNIGDLMERWTNCLYRSTMHRVIQIGKERYSIAFFLDPHPDCVVECLESCCSESCPARFAPIRSGDYLTERFKIQPA</sequence>
<evidence type="ECO:0000256" key="3">
    <source>
        <dbReference type="ARBA" id="ARBA00023002"/>
    </source>
</evidence>
<dbReference type="SUPFAM" id="SSF51197">
    <property type="entry name" value="Clavaminate synthase-like"/>
    <property type="match status" value="1"/>
</dbReference>
<keyword evidence="2 5" id="KW-0479">Metal-binding</keyword>
<evidence type="ECO:0000259" key="6">
    <source>
        <dbReference type="PROSITE" id="PS51471"/>
    </source>
</evidence>
<evidence type="ECO:0000256" key="4">
    <source>
        <dbReference type="ARBA" id="ARBA00023004"/>
    </source>
</evidence>
<evidence type="ECO:0000313" key="7">
    <source>
        <dbReference type="EMBL" id="KAK7406289.1"/>
    </source>
</evidence>
<dbReference type="InterPro" id="IPR027443">
    <property type="entry name" value="IPNS-like_sf"/>
</dbReference>
<keyword evidence="3 5" id="KW-0560">Oxidoreductase</keyword>
<dbReference type="InterPro" id="IPR005123">
    <property type="entry name" value="Oxoglu/Fe-dep_dioxygenase_dom"/>
</dbReference>
<evidence type="ECO:0000256" key="2">
    <source>
        <dbReference type="ARBA" id="ARBA00022723"/>
    </source>
</evidence>
<dbReference type="PRINTS" id="PR00682">
    <property type="entry name" value="IPNSYNTHASE"/>
</dbReference>
<proteinExistence type="inferred from homology"/>
<dbReference type="Proteomes" id="UP001386955">
    <property type="component" value="Unassembled WGS sequence"/>
</dbReference>
<dbReference type="FunFam" id="2.60.120.330:FF:000006">
    <property type="entry name" value="2-oxoglutarate-Fe(II) type oxidoreductase hxnY"/>
    <property type="match status" value="1"/>
</dbReference>
<comment type="similarity">
    <text evidence="1 5">Belongs to the iron/ascorbate-dependent oxidoreductase family.</text>
</comment>